<evidence type="ECO:0000313" key="1">
    <source>
        <dbReference type="EMBL" id="RNA16364.1"/>
    </source>
</evidence>
<name>A0A3M7QZ19_BRAPC</name>
<gene>
    <name evidence="1" type="ORF">BpHYR1_004054</name>
</gene>
<sequence>MLGKGLRGHAKTKELYESREKKIFELESKLKEYKAIDLIYRDHEEEFAAEMRKFVTSTSNVSHLQTIIRQLVSSNVLLKEHLSKNNEEKKLMRKKLAQMERMQSEKDKFLALKESQMSEMGKKIAMLENLKSGEPEEDVISSSQPVKASSTPILPRSLCTDDSDIQYLDDIGRFENSYLRKKDLNSPVTPMLAQKRKNPFLKMSDDESDEVTEIPAYQPDTKKLSLSQVLGHEDDCSEDIVLVKPVEKVTKPNRLFKTASFHSGLKSSKNSNDSIEIKPLTKNTSSYVCDGLGGRQKVFKSDNLKSYFVTSNSKGQKLSKLSCLQIKAVYSLYGKFRLCQPDINNIFVVVGLVENVNNCSQKNVSMKTLNVVKTALSKHENPVPCDLCGELMKNIKGLSILVTKYVTRDYVNKMFTFFCEQLFTFSTRPRFKSLQRIFVFVLYSKIHNASFGRRNNYLERQKDYLAATITT</sequence>
<reference evidence="1 2" key="1">
    <citation type="journal article" date="2018" name="Sci. Rep.">
        <title>Genomic signatures of local adaptation to the degree of environmental predictability in rotifers.</title>
        <authorList>
            <person name="Franch-Gras L."/>
            <person name="Hahn C."/>
            <person name="Garcia-Roger E.M."/>
            <person name="Carmona M.J."/>
            <person name="Serra M."/>
            <person name="Gomez A."/>
        </authorList>
    </citation>
    <scope>NUCLEOTIDE SEQUENCE [LARGE SCALE GENOMIC DNA]</scope>
    <source>
        <strain evidence="1">HYR1</strain>
    </source>
</reference>
<dbReference type="EMBL" id="REGN01004723">
    <property type="protein sequence ID" value="RNA16364.1"/>
    <property type="molecule type" value="Genomic_DNA"/>
</dbReference>
<dbReference type="Proteomes" id="UP000276133">
    <property type="component" value="Unassembled WGS sequence"/>
</dbReference>
<dbReference type="AlphaFoldDB" id="A0A3M7QZ19"/>
<evidence type="ECO:0000313" key="2">
    <source>
        <dbReference type="Proteomes" id="UP000276133"/>
    </source>
</evidence>
<accession>A0A3M7QZ19</accession>
<comment type="caution">
    <text evidence="1">The sequence shown here is derived from an EMBL/GenBank/DDBJ whole genome shotgun (WGS) entry which is preliminary data.</text>
</comment>
<dbReference type="OrthoDB" id="6077919at2759"/>
<keyword evidence="2" id="KW-1185">Reference proteome</keyword>
<proteinExistence type="predicted"/>
<organism evidence="1 2">
    <name type="scientific">Brachionus plicatilis</name>
    <name type="common">Marine rotifer</name>
    <name type="synonym">Brachionus muelleri</name>
    <dbReference type="NCBI Taxonomy" id="10195"/>
    <lineage>
        <taxon>Eukaryota</taxon>
        <taxon>Metazoa</taxon>
        <taxon>Spiralia</taxon>
        <taxon>Gnathifera</taxon>
        <taxon>Rotifera</taxon>
        <taxon>Eurotatoria</taxon>
        <taxon>Monogononta</taxon>
        <taxon>Pseudotrocha</taxon>
        <taxon>Ploima</taxon>
        <taxon>Brachionidae</taxon>
        <taxon>Brachionus</taxon>
    </lineage>
</organism>
<protein>
    <submittedName>
        <fullName evidence="1">Uncharacterized protein</fullName>
    </submittedName>
</protein>